<dbReference type="EMBL" id="JABZGW010000092">
    <property type="protein sequence ID" value="MBF4807648.1"/>
    <property type="molecule type" value="Genomic_DNA"/>
</dbReference>
<proteinExistence type="predicted"/>
<organism evidence="1 2">
    <name type="scientific">Lancefieldella rimae</name>
    <dbReference type="NCBI Taxonomy" id="1383"/>
    <lineage>
        <taxon>Bacteria</taxon>
        <taxon>Bacillati</taxon>
        <taxon>Actinomycetota</taxon>
        <taxon>Coriobacteriia</taxon>
        <taxon>Coriobacteriales</taxon>
        <taxon>Atopobiaceae</taxon>
        <taxon>Lancefieldella</taxon>
    </lineage>
</organism>
<dbReference type="Proteomes" id="UP000698335">
    <property type="component" value="Unassembled WGS sequence"/>
</dbReference>
<evidence type="ECO:0000313" key="1">
    <source>
        <dbReference type="EMBL" id="MBF4807648.1"/>
    </source>
</evidence>
<comment type="caution">
    <text evidence="1">The sequence shown here is derived from an EMBL/GenBank/DDBJ whole genome shotgun (WGS) entry which is preliminary data.</text>
</comment>
<protein>
    <submittedName>
        <fullName evidence="1">Uncharacterized protein</fullName>
    </submittedName>
</protein>
<evidence type="ECO:0000313" key="2">
    <source>
        <dbReference type="Proteomes" id="UP000698335"/>
    </source>
</evidence>
<dbReference type="RefSeq" id="WP_314774250.1">
    <property type="nucleotide sequence ID" value="NZ_CAUUNA010000004.1"/>
</dbReference>
<gene>
    <name evidence="1" type="ORF">HXK26_02995</name>
</gene>
<name>A0A930YN49_9ACTN</name>
<dbReference type="AlphaFoldDB" id="A0A930YN49"/>
<accession>A0A930YN49</accession>
<sequence>MDVIVHKRIMERHPELTEQDVLDAWDNAFTYAARTHCAHPFETMALGYDGKSRLIEMIALPKNACWMIYHAMTPPSRKFLTEIQGKR</sequence>
<reference evidence="1" key="1">
    <citation type="submission" date="2020-04" db="EMBL/GenBank/DDBJ databases">
        <title>Deep metagenomics examines the oral microbiome during advanced dental caries in children, revealing novel taxa and co-occurrences with host molecules.</title>
        <authorList>
            <person name="Baker J.L."/>
            <person name="Morton J.T."/>
            <person name="Dinis M."/>
            <person name="Alvarez R."/>
            <person name="Tran N.C."/>
            <person name="Knight R."/>
            <person name="Edlund A."/>
        </authorList>
    </citation>
    <scope>NUCLEOTIDE SEQUENCE</scope>
    <source>
        <strain evidence="1">JCVI_38_bin.5</strain>
    </source>
</reference>